<evidence type="ECO:0000256" key="9">
    <source>
        <dbReference type="SAM" id="Phobius"/>
    </source>
</evidence>
<dbReference type="Gene3D" id="1.20.1250.20">
    <property type="entry name" value="MFS general substrate transporter like domains"/>
    <property type="match status" value="2"/>
</dbReference>
<proteinExistence type="inferred from homology"/>
<feature type="domain" description="Major facilitator superfamily (MFS) profile" evidence="10">
    <location>
        <begin position="8"/>
        <end position="417"/>
    </location>
</feature>
<organism evidence="11 12">
    <name type="scientific">Acinetobacter calcoaceticus</name>
    <dbReference type="NCBI Taxonomy" id="471"/>
    <lineage>
        <taxon>Bacteria</taxon>
        <taxon>Pseudomonadati</taxon>
        <taxon>Pseudomonadota</taxon>
        <taxon>Gammaproteobacteria</taxon>
        <taxon>Moraxellales</taxon>
        <taxon>Moraxellaceae</taxon>
        <taxon>Acinetobacter</taxon>
        <taxon>Acinetobacter calcoaceticus/baumannii complex</taxon>
    </lineage>
</organism>
<feature type="transmembrane region" description="Helical" evidence="9">
    <location>
        <begin position="180"/>
        <end position="199"/>
    </location>
</feature>
<feature type="transmembrane region" description="Helical" evidence="9">
    <location>
        <begin position="234"/>
        <end position="252"/>
    </location>
</feature>
<feature type="transmembrane region" description="Helical" evidence="9">
    <location>
        <begin position="44"/>
        <end position="72"/>
    </location>
</feature>
<comment type="subcellular location">
    <subcellularLocation>
        <location evidence="1">Cell membrane</location>
        <topology evidence="1">Multi-pass membrane protein</topology>
    </subcellularLocation>
</comment>
<evidence type="ECO:0000256" key="8">
    <source>
        <dbReference type="ARBA" id="ARBA00023136"/>
    </source>
</evidence>
<comment type="caution">
    <text evidence="11">The sequence shown here is derived from an EMBL/GenBank/DDBJ whole genome shotgun (WGS) entry which is preliminary data.</text>
</comment>
<dbReference type="InterPro" id="IPR036259">
    <property type="entry name" value="MFS_trans_sf"/>
</dbReference>
<name>A0A4R1XST6_ACICA</name>
<sequence>MDTQIKKKVISAVIGNTLEWYDFLIYGFLATTIAKLFFPEKNELTSLLLALGTFGVGFLMRPVGGILIGYYADKHGRKAALLLIISVMTLAVAMIAFAPTAASIGVAAPILIVIARLLQGFATGGEYASSTAFVIEAAPLDKKGLYGSWQFFGQCLAVLFGSAIAAAVNEFLTPAMLESWGWRIPFIIGLLICPVGLWIRSHLDENDEYLNSRAASTNSRATIQHTVRSSWKEIGLSMGLTISATGSFYVVLVNTPTFAHTKLGLQMGDVLFIQALAVSMMMIVIPLAGLWSDYVGRKPVLYTGLLILLLTALPLYQFVIEAPSLGRLLTMQLVLCFGIAMMFGPSPAAISEQFPVLGRTTSMSIAYNMAVMLFGGFAPFIVTWLISIFDRTAPAYYLSLTILIGILSVIKMKETSPKMLKLKRKYNPASQ</sequence>
<accession>A0A4R1XST6</accession>
<dbReference type="InterPro" id="IPR011701">
    <property type="entry name" value="MFS"/>
</dbReference>
<comment type="similarity">
    <text evidence="2">Belongs to the major facilitator superfamily. Metabolite:H+ Symporter (MHS) family (TC 2.A.1.6) family.</text>
</comment>
<dbReference type="GO" id="GO:0005886">
    <property type="term" value="C:plasma membrane"/>
    <property type="evidence" value="ECO:0007669"/>
    <property type="project" value="UniProtKB-SubCell"/>
</dbReference>
<dbReference type="EMBL" id="SLVJ01000012">
    <property type="protein sequence ID" value="TCM66629.1"/>
    <property type="molecule type" value="Genomic_DNA"/>
</dbReference>
<dbReference type="InterPro" id="IPR005828">
    <property type="entry name" value="MFS_sugar_transport-like"/>
</dbReference>
<reference evidence="11 12" key="1">
    <citation type="submission" date="2019-03" db="EMBL/GenBank/DDBJ databases">
        <title>Genomic analyses of the natural microbiome of Caenorhabditis elegans.</title>
        <authorList>
            <person name="Samuel B."/>
        </authorList>
    </citation>
    <scope>NUCLEOTIDE SEQUENCE [LARGE SCALE GENOMIC DNA]</scope>
    <source>
        <strain evidence="11 12">JUb89</strain>
    </source>
</reference>
<dbReference type="AlphaFoldDB" id="A0A4R1XST6"/>
<dbReference type="InterPro" id="IPR005829">
    <property type="entry name" value="Sugar_transporter_CS"/>
</dbReference>
<feature type="transmembrane region" description="Helical" evidence="9">
    <location>
        <begin position="79"/>
        <end position="98"/>
    </location>
</feature>
<feature type="transmembrane region" description="Helical" evidence="9">
    <location>
        <begin position="395"/>
        <end position="412"/>
    </location>
</feature>
<evidence type="ECO:0000256" key="5">
    <source>
        <dbReference type="ARBA" id="ARBA00022692"/>
    </source>
</evidence>
<evidence type="ECO:0000313" key="12">
    <source>
        <dbReference type="Proteomes" id="UP000294963"/>
    </source>
</evidence>
<feature type="transmembrane region" description="Helical" evidence="9">
    <location>
        <begin position="300"/>
        <end position="319"/>
    </location>
</feature>
<evidence type="ECO:0000256" key="6">
    <source>
        <dbReference type="ARBA" id="ARBA00022847"/>
    </source>
</evidence>
<dbReference type="InterPro" id="IPR020846">
    <property type="entry name" value="MFS_dom"/>
</dbReference>
<dbReference type="Pfam" id="PF07690">
    <property type="entry name" value="MFS_1"/>
    <property type="match status" value="1"/>
</dbReference>
<dbReference type="PROSITE" id="PS00217">
    <property type="entry name" value="SUGAR_TRANSPORT_2"/>
    <property type="match status" value="1"/>
</dbReference>
<keyword evidence="8 9" id="KW-0472">Membrane</keyword>
<keyword evidence="4" id="KW-1003">Cell membrane</keyword>
<dbReference type="PROSITE" id="PS00216">
    <property type="entry name" value="SUGAR_TRANSPORT_1"/>
    <property type="match status" value="1"/>
</dbReference>
<dbReference type="FunFam" id="1.20.1250.20:FF:000001">
    <property type="entry name" value="Dicarboxylate MFS transporter"/>
    <property type="match status" value="1"/>
</dbReference>
<dbReference type="Proteomes" id="UP000294963">
    <property type="component" value="Unassembled WGS sequence"/>
</dbReference>
<evidence type="ECO:0000256" key="7">
    <source>
        <dbReference type="ARBA" id="ARBA00022989"/>
    </source>
</evidence>
<gene>
    <name evidence="11" type="ORF">EC844_11272</name>
</gene>
<evidence type="ECO:0000256" key="3">
    <source>
        <dbReference type="ARBA" id="ARBA00022448"/>
    </source>
</evidence>
<keyword evidence="7 9" id="KW-1133">Transmembrane helix</keyword>
<dbReference type="GO" id="GO:0015293">
    <property type="term" value="F:symporter activity"/>
    <property type="evidence" value="ECO:0007669"/>
    <property type="project" value="UniProtKB-KW"/>
</dbReference>
<dbReference type="PROSITE" id="PS50850">
    <property type="entry name" value="MFS"/>
    <property type="match status" value="1"/>
</dbReference>
<feature type="transmembrane region" description="Helical" evidence="9">
    <location>
        <begin position="20"/>
        <end position="38"/>
    </location>
</feature>
<evidence type="ECO:0000313" key="11">
    <source>
        <dbReference type="EMBL" id="TCM66629.1"/>
    </source>
</evidence>
<protein>
    <submittedName>
        <fullName evidence="11">Putative MFS family arabinose efflux permease</fullName>
    </submittedName>
</protein>
<dbReference type="PANTHER" id="PTHR43528">
    <property type="entry name" value="ALPHA-KETOGLUTARATE PERMEASE"/>
    <property type="match status" value="1"/>
</dbReference>
<evidence type="ECO:0000256" key="2">
    <source>
        <dbReference type="ARBA" id="ARBA00008240"/>
    </source>
</evidence>
<keyword evidence="5 9" id="KW-0812">Transmembrane</keyword>
<feature type="transmembrane region" description="Helical" evidence="9">
    <location>
        <begin position="145"/>
        <end position="168"/>
    </location>
</feature>
<evidence type="ECO:0000259" key="10">
    <source>
        <dbReference type="PROSITE" id="PS50850"/>
    </source>
</evidence>
<dbReference type="PANTHER" id="PTHR43528:SF8">
    <property type="entry name" value="BLR0239 PROTEIN"/>
    <property type="match status" value="1"/>
</dbReference>
<evidence type="ECO:0000256" key="1">
    <source>
        <dbReference type="ARBA" id="ARBA00004651"/>
    </source>
</evidence>
<feature type="transmembrane region" description="Helical" evidence="9">
    <location>
        <begin position="272"/>
        <end position="291"/>
    </location>
</feature>
<keyword evidence="6" id="KW-0769">Symport</keyword>
<evidence type="ECO:0000256" key="4">
    <source>
        <dbReference type="ARBA" id="ARBA00022475"/>
    </source>
</evidence>
<feature type="transmembrane region" description="Helical" evidence="9">
    <location>
        <begin position="365"/>
        <end position="389"/>
    </location>
</feature>
<feature type="transmembrane region" description="Helical" evidence="9">
    <location>
        <begin position="104"/>
        <end position="124"/>
    </location>
</feature>
<dbReference type="SUPFAM" id="SSF103473">
    <property type="entry name" value="MFS general substrate transporter"/>
    <property type="match status" value="1"/>
</dbReference>
<dbReference type="InterPro" id="IPR051084">
    <property type="entry name" value="H+-coupled_symporters"/>
</dbReference>
<keyword evidence="3" id="KW-0813">Transport</keyword>
<feature type="transmembrane region" description="Helical" evidence="9">
    <location>
        <begin position="325"/>
        <end position="344"/>
    </location>
</feature>
<keyword evidence="12" id="KW-1185">Reference proteome</keyword>
<dbReference type="Pfam" id="PF00083">
    <property type="entry name" value="Sugar_tr"/>
    <property type="match status" value="1"/>
</dbReference>